<feature type="non-terminal residue" evidence="2">
    <location>
        <position position="1"/>
    </location>
</feature>
<keyword evidence="2" id="KW-0176">Collagen</keyword>
<sequence length="704" mass="78952">MNGILFEPLLGQFRVDFDYISQQSSSQFKVIPKVLLIDKSLDIAVLQLKRDEKKPFPPPLKMFHVLNTEKDGDKQIYLISHNKSKKKEVNSGIGIWKPTEKRLEDLEKFCQQYGEENGYIGLERKDRLVIQCDFVGGASGSPGIVILNNVAYVVLVYIRGFPSFYHNQQFSEEQKRTFPRDKLFQHGVNIGNLFANMSSGTYIVLRNEIFPEEALKFEQTINQHKLAISGDKTSSNKETTETSTGIAKGKMDNISEKSETKIPISKATACTDQSEDNIPESANYRRLMSHSSVPGQTFITSPQEDTDRYNITGNQSAQGITSPQEDTDRYNITGNQSAQDITSPQEDTDRYNITGNQSAQDITSPQEDTDRYNITGNQSAQDITSPQEDTDRYNITGNQSAQDITSPQEDTDRYNITGNQSAQDITSPQEDTDRYNITGNQSAQDITSPQEDTDRYNITGNQSAQDITSPQEDTDRYNITGNQSAQDITSPQEDTDRYNITGNQSAQDITSPQEDTDRYNITGNQSAQDIKTGESDKCTVQDQGNHSHSSTGNAAAENHNLHAKDGEMITLQRSPGRTRPVSAGQISIDEWIGNEWQDHRYKQLQDNNLLLLSKAIHPECVNSVAIHFNLNQMDVEVIQTGQQTDLCYQMLYKWKNKNGEEATLGKLIQNLFSSWISENKSVEKEVLISAISQVTMASNEETAP</sequence>
<feature type="compositionally biased region" description="Polar residues" evidence="1">
    <location>
        <begin position="296"/>
        <end position="529"/>
    </location>
</feature>
<evidence type="ECO:0000313" key="2">
    <source>
        <dbReference type="EMBL" id="OPL20986.1"/>
    </source>
</evidence>
<accession>A0A409V7C5</accession>
<dbReference type="SUPFAM" id="SSF47986">
    <property type="entry name" value="DEATH domain"/>
    <property type="match status" value="1"/>
</dbReference>
<feature type="region of interest" description="Disordered" evidence="1">
    <location>
        <begin position="296"/>
        <end position="554"/>
    </location>
</feature>
<protein>
    <submittedName>
        <fullName evidence="2">Triple collagen helix repeat-containing</fullName>
    </submittedName>
</protein>
<proteinExistence type="predicted"/>
<dbReference type="InterPro" id="IPR011029">
    <property type="entry name" value="DEATH-like_dom_sf"/>
</dbReference>
<evidence type="ECO:0000256" key="1">
    <source>
        <dbReference type="SAM" id="MobiDB-lite"/>
    </source>
</evidence>
<dbReference type="EMBL" id="KV596839">
    <property type="protein sequence ID" value="OPL20986.1"/>
    <property type="molecule type" value="Genomic_DNA"/>
</dbReference>
<name>A0A409V7C5_MYTGA</name>
<dbReference type="CDD" id="cd01670">
    <property type="entry name" value="Death"/>
    <property type="match status" value="1"/>
</dbReference>
<dbReference type="Proteomes" id="UP000266721">
    <property type="component" value="Unassembled WGS sequence"/>
</dbReference>
<dbReference type="Gene3D" id="1.10.533.10">
    <property type="entry name" value="Death Domain, Fas"/>
    <property type="match status" value="1"/>
</dbReference>
<reference evidence="2 3" key="1">
    <citation type="journal article" date="2016" name="PLoS ONE">
        <title>A First Insight into the Genome of the Filter-Feeder Mussel Mytilus galloprovincialis.</title>
        <authorList>
            <person name="Murgarella M."/>
            <person name="Puiu D."/>
            <person name="Novoa B."/>
            <person name="Figueras A."/>
            <person name="Posada D."/>
            <person name="Canchaya C."/>
        </authorList>
    </citation>
    <scope>NUCLEOTIDE SEQUENCE [LARGE SCALE GENOMIC DNA]</scope>
    <source>
        <tissue evidence="2">Muscle</tissue>
    </source>
</reference>
<dbReference type="GO" id="GO:0005581">
    <property type="term" value="C:collagen trimer"/>
    <property type="evidence" value="ECO:0007669"/>
    <property type="project" value="UniProtKB-KW"/>
</dbReference>
<gene>
    <name evidence="2" type="ORF">AM593_01705</name>
</gene>
<keyword evidence="3" id="KW-1185">Reference proteome</keyword>
<evidence type="ECO:0000313" key="3">
    <source>
        <dbReference type="Proteomes" id="UP000266721"/>
    </source>
</evidence>
<dbReference type="AlphaFoldDB" id="A0A409V7C5"/>
<organism evidence="2 3">
    <name type="scientific">Mytilus galloprovincialis</name>
    <name type="common">Mediterranean mussel</name>
    <dbReference type="NCBI Taxonomy" id="29158"/>
    <lineage>
        <taxon>Eukaryota</taxon>
        <taxon>Metazoa</taxon>
        <taxon>Spiralia</taxon>
        <taxon>Lophotrochozoa</taxon>
        <taxon>Mollusca</taxon>
        <taxon>Bivalvia</taxon>
        <taxon>Autobranchia</taxon>
        <taxon>Pteriomorphia</taxon>
        <taxon>Mytilida</taxon>
        <taxon>Mytiloidea</taxon>
        <taxon>Mytilidae</taxon>
        <taxon>Mytilinae</taxon>
        <taxon>Mytilus</taxon>
    </lineage>
</organism>
<feature type="compositionally biased region" description="Polar residues" evidence="1">
    <location>
        <begin position="540"/>
        <end position="553"/>
    </location>
</feature>